<feature type="transmembrane region" description="Helical" evidence="1">
    <location>
        <begin position="60"/>
        <end position="77"/>
    </location>
</feature>
<evidence type="ECO:0000313" key="2">
    <source>
        <dbReference type="EMBL" id="MBP2292569.1"/>
    </source>
</evidence>
<dbReference type="InterPro" id="IPR003474">
    <property type="entry name" value="Glcn_transporter"/>
</dbReference>
<comment type="caution">
    <text evidence="2">The sequence shown here is derived from an EMBL/GenBank/DDBJ whole genome shotgun (WGS) entry which is preliminary data.</text>
</comment>
<dbReference type="EMBL" id="JAGINP010000007">
    <property type="protein sequence ID" value="MBP2292569.1"/>
    <property type="molecule type" value="Genomic_DNA"/>
</dbReference>
<feature type="transmembrane region" description="Helical" evidence="1">
    <location>
        <begin position="301"/>
        <end position="321"/>
    </location>
</feature>
<feature type="transmembrane region" description="Helical" evidence="1">
    <location>
        <begin position="30"/>
        <end position="48"/>
    </location>
</feature>
<keyword evidence="3" id="KW-1185">Reference proteome</keyword>
<feature type="transmembrane region" description="Helical" evidence="1">
    <location>
        <begin position="178"/>
        <end position="199"/>
    </location>
</feature>
<feature type="transmembrane region" description="Helical" evidence="1">
    <location>
        <begin position="99"/>
        <end position="128"/>
    </location>
</feature>
<dbReference type="Proteomes" id="UP000781958">
    <property type="component" value="Unassembled WGS sequence"/>
</dbReference>
<feature type="transmembrane region" description="Helical" evidence="1">
    <location>
        <begin position="140"/>
        <end position="158"/>
    </location>
</feature>
<evidence type="ECO:0000256" key="1">
    <source>
        <dbReference type="SAM" id="Phobius"/>
    </source>
</evidence>
<keyword evidence="1" id="KW-0812">Transmembrane</keyword>
<feature type="transmembrane region" description="Helical" evidence="1">
    <location>
        <begin position="342"/>
        <end position="364"/>
    </location>
</feature>
<organism evidence="2 3">
    <name type="scientific">Azospirillum rugosum</name>
    <dbReference type="NCBI Taxonomy" id="416170"/>
    <lineage>
        <taxon>Bacteria</taxon>
        <taxon>Pseudomonadati</taxon>
        <taxon>Pseudomonadota</taxon>
        <taxon>Alphaproteobacteria</taxon>
        <taxon>Rhodospirillales</taxon>
        <taxon>Azospirillaceae</taxon>
        <taxon>Azospirillum</taxon>
    </lineage>
</organism>
<sequence length="491" mass="50365">MTDLAAVLVALGLLMGLAYRGVTLLIAAPATALLAALLTGGLPILGAYTQIFMSNTGSFIVSFFPLFMLGAIFGKLMDDTGSARSLARLVSARLGPERAVVAVVLCCAVLTYGGVSAFVVAFAIYPVAAALFRNADIPKRLIPGALALGAFTFTMSALPGSPAIQNAIPMPFLGTTAFAAPALGIVSGLVMFALGVLWLNGRAARAQAAGEGYGDHVDCAPALDRTTRERAQAEGFDIVEISAKPASAMDPDAERLPPAALAVLPIVVVIVTNFLFIQVVVPRMDTAFLAEPKFGATTIETVRGVWAVIVSLSVAILLLIAGNWHRLDDLRTSLDQGADASVLPIFNTASLVGFGAVIAALPIFDVISQAVLALGGGNPLVSVAASVSVLSAMTGSASGGMSIALDALGPTFVDMARTTGVSLEVMHRVTAVASGALDALPHNGAVITLLTVCRLSHRDAYGDVFVVAAAIPMIALVVLIVLAGLFRSFGL</sequence>
<feature type="transmembrane region" description="Helical" evidence="1">
    <location>
        <begin position="370"/>
        <end position="393"/>
    </location>
</feature>
<protein>
    <submittedName>
        <fullName evidence="2">H+/gluconate symporter-like permease</fullName>
    </submittedName>
</protein>
<accession>A0ABS4SJ35</accession>
<keyword evidence="1" id="KW-1133">Transmembrane helix</keyword>
<name>A0ABS4SJ35_9PROT</name>
<dbReference type="RefSeq" id="WP_209766436.1">
    <property type="nucleotide sequence ID" value="NZ_JAGINP010000007.1"/>
</dbReference>
<evidence type="ECO:0000313" key="3">
    <source>
        <dbReference type="Proteomes" id="UP000781958"/>
    </source>
</evidence>
<dbReference type="PANTHER" id="PTHR30354:SF7">
    <property type="entry name" value="BLL7963 PROTEIN"/>
    <property type="match status" value="1"/>
</dbReference>
<dbReference type="PANTHER" id="PTHR30354">
    <property type="entry name" value="GNT FAMILY GLUCONATE TRANSPORTER"/>
    <property type="match status" value="1"/>
</dbReference>
<reference evidence="2 3" key="1">
    <citation type="submission" date="2021-03" db="EMBL/GenBank/DDBJ databases">
        <title>Genomic Encyclopedia of Type Strains, Phase III (KMG-III): the genomes of soil and plant-associated and newly described type strains.</title>
        <authorList>
            <person name="Whitman W."/>
        </authorList>
    </citation>
    <scope>NUCLEOTIDE SEQUENCE [LARGE SCALE GENOMIC DNA]</scope>
    <source>
        <strain evidence="2 3">IMMIB AFH-6</strain>
    </source>
</reference>
<keyword evidence="1" id="KW-0472">Membrane</keyword>
<feature type="transmembrane region" description="Helical" evidence="1">
    <location>
        <begin position="464"/>
        <end position="486"/>
    </location>
</feature>
<feature type="transmembrane region" description="Helical" evidence="1">
    <location>
        <begin position="259"/>
        <end position="281"/>
    </location>
</feature>
<gene>
    <name evidence="2" type="ORF">J2851_002347</name>
</gene>
<proteinExistence type="predicted"/>